<dbReference type="Proteomes" id="UP000054018">
    <property type="component" value="Unassembled WGS sequence"/>
</dbReference>
<sequence>MRIRKESGLESIHRRDSFRLLVIRVTDGIASVVISRREKRTEKGPKVGSSYMSVALLCASKVKSEEGMRVDHAVIGPKIYNEC</sequence>
<organism evidence="1 2">
    <name type="scientific">Pisolithus microcarpus 441</name>
    <dbReference type="NCBI Taxonomy" id="765257"/>
    <lineage>
        <taxon>Eukaryota</taxon>
        <taxon>Fungi</taxon>
        <taxon>Dikarya</taxon>
        <taxon>Basidiomycota</taxon>
        <taxon>Agaricomycotina</taxon>
        <taxon>Agaricomycetes</taxon>
        <taxon>Agaricomycetidae</taxon>
        <taxon>Boletales</taxon>
        <taxon>Sclerodermatineae</taxon>
        <taxon>Pisolithaceae</taxon>
        <taxon>Pisolithus</taxon>
    </lineage>
</organism>
<proteinExistence type="predicted"/>
<evidence type="ECO:0000313" key="2">
    <source>
        <dbReference type="Proteomes" id="UP000054018"/>
    </source>
</evidence>
<dbReference type="HOGENOM" id="CLU_2543419_0_0_1"/>
<reference evidence="1 2" key="1">
    <citation type="submission" date="2014-04" db="EMBL/GenBank/DDBJ databases">
        <authorList>
            <consortium name="DOE Joint Genome Institute"/>
            <person name="Kuo A."/>
            <person name="Kohler A."/>
            <person name="Costa M.D."/>
            <person name="Nagy L.G."/>
            <person name="Floudas D."/>
            <person name="Copeland A."/>
            <person name="Barry K.W."/>
            <person name="Cichocki N."/>
            <person name="Veneault-Fourrey C."/>
            <person name="LaButti K."/>
            <person name="Lindquist E.A."/>
            <person name="Lipzen A."/>
            <person name="Lundell T."/>
            <person name="Morin E."/>
            <person name="Murat C."/>
            <person name="Sun H."/>
            <person name="Tunlid A."/>
            <person name="Henrissat B."/>
            <person name="Grigoriev I.V."/>
            <person name="Hibbett D.S."/>
            <person name="Martin F."/>
            <person name="Nordberg H.P."/>
            <person name="Cantor M.N."/>
            <person name="Hua S.X."/>
        </authorList>
    </citation>
    <scope>NUCLEOTIDE SEQUENCE [LARGE SCALE GENOMIC DNA]</scope>
    <source>
        <strain evidence="1 2">441</strain>
    </source>
</reference>
<protein>
    <submittedName>
        <fullName evidence="1">Uncharacterized protein</fullName>
    </submittedName>
</protein>
<name>A0A0C9YQR5_9AGAM</name>
<accession>A0A0C9YQR5</accession>
<reference evidence="2" key="2">
    <citation type="submission" date="2015-01" db="EMBL/GenBank/DDBJ databases">
        <title>Evolutionary Origins and Diversification of the Mycorrhizal Mutualists.</title>
        <authorList>
            <consortium name="DOE Joint Genome Institute"/>
            <consortium name="Mycorrhizal Genomics Consortium"/>
            <person name="Kohler A."/>
            <person name="Kuo A."/>
            <person name="Nagy L.G."/>
            <person name="Floudas D."/>
            <person name="Copeland A."/>
            <person name="Barry K.W."/>
            <person name="Cichocki N."/>
            <person name="Veneault-Fourrey C."/>
            <person name="LaButti K."/>
            <person name="Lindquist E.A."/>
            <person name="Lipzen A."/>
            <person name="Lundell T."/>
            <person name="Morin E."/>
            <person name="Murat C."/>
            <person name="Riley R."/>
            <person name="Ohm R."/>
            <person name="Sun H."/>
            <person name="Tunlid A."/>
            <person name="Henrissat B."/>
            <person name="Grigoriev I.V."/>
            <person name="Hibbett D.S."/>
            <person name="Martin F."/>
        </authorList>
    </citation>
    <scope>NUCLEOTIDE SEQUENCE [LARGE SCALE GENOMIC DNA]</scope>
    <source>
        <strain evidence="2">441</strain>
    </source>
</reference>
<gene>
    <name evidence="1" type="ORF">PISMIDRAFT_683618</name>
</gene>
<evidence type="ECO:0000313" key="1">
    <source>
        <dbReference type="EMBL" id="KIK18936.1"/>
    </source>
</evidence>
<dbReference type="AlphaFoldDB" id="A0A0C9YQR5"/>
<keyword evidence="2" id="KW-1185">Reference proteome</keyword>
<dbReference type="EMBL" id="KN833794">
    <property type="protein sequence ID" value="KIK18936.1"/>
    <property type="molecule type" value="Genomic_DNA"/>
</dbReference>